<dbReference type="Pfam" id="PF00376">
    <property type="entry name" value="MerR"/>
    <property type="match status" value="1"/>
</dbReference>
<dbReference type="InterPro" id="IPR000551">
    <property type="entry name" value="MerR-type_HTH_dom"/>
</dbReference>
<dbReference type="SUPFAM" id="SSF46955">
    <property type="entry name" value="Putative DNA-binding domain"/>
    <property type="match status" value="1"/>
</dbReference>
<name>A0A0A6X1V7_ACTUT</name>
<comment type="caution">
    <text evidence="3">The sequence shown here is derived from an EMBL/GenBank/DDBJ whole genome shotgun (WGS) entry which is preliminary data.</text>
</comment>
<dbReference type="eggNOG" id="COG0789">
    <property type="taxonomic scope" value="Bacteria"/>
</dbReference>
<dbReference type="InterPro" id="IPR009061">
    <property type="entry name" value="DNA-bd_dom_put_sf"/>
</dbReference>
<dbReference type="EMBL" id="JRTT01000057">
    <property type="protein sequence ID" value="KHD74087.1"/>
    <property type="molecule type" value="Genomic_DNA"/>
</dbReference>
<dbReference type="RefSeq" id="WP_043530422.1">
    <property type="nucleotide sequence ID" value="NZ_BAABKU010000001.1"/>
</dbReference>
<dbReference type="Proteomes" id="UP000054537">
    <property type="component" value="Unassembled WGS sequence"/>
</dbReference>
<dbReference type="SMART" id="SM00422">
    <property type="entry name" value="HTH_MERR"/>
    <property type="match status" value="1"/>
</dbReference>
<dbReference type="STRING" id="1869.MB27_30935"/>
<proteinExistence type="predicted"/>
<keyword evidence="1" id="KW-0238">DNA-binding</keyword>
<dbReference type="GO" id="GO:0003677">
    <property type="term" value="F:DNA binding"/>
    <property type="evidence" value="ECO:0007669"/>
    <property type="project" value="UniProtKB-KW"/>
</dbReference>
<gene>
    <name evidence="3" type="ORF">MB27_30935</name>
</gene>
<reference evidence="3 4" key="1">
    <citation type="submission" date="2014-10" db="EMBL/GenBank/DDBJ databases">
        <title>Draft genome sequence of Actinoplanes utahensis NRRL 12052.</title>
        <authorList>
            <person name="Velasco-Bucheli B."/>
            <person name="del Cerro C."/>
            <person name="Hormigo D."/>
            <person name="Garcia J.L."/>
            <person name="Acebal C."/>
            <person name="Arroyo M."/>
            <person name="de la Mata I."/>
        </authorList>
    </citation>
    <scope>NUCLEOTIDE SEQUENCE [LARGE SCALE GENOMIC DNA]</scope>
    <source>
        <strain evidence="3 4">NRRL 12052</strain>
    </source>
</reference>
<evidence type="ECO:0000313" key="4">
    <source>
        <dbReference type="Proteomes" id="UP000054537"/>
    </source>
</evidence>
<dbReference type="InterPro" id="IPR047057">
    <property type="entry name" value="MerR_fam"/>
</dbReference>
<evidence type="ECO:0000256" key="1">
    <source>
        <dbReference type="ARBA" id="ARBA00023125"/>
    </source>
</evidence>
<feature type="domain" description="HTH merR-type" evidence="2">
    <location>
        <begin position="1"/>
        <end position="71"/>
    </location>
</feature>
<dbReference type="PROSITE" id="PS00552">
    <property type="entry name" value="HTH_MERR_1"/>
    <property type="match status" value="1"/>
</dbReference>
<dbReference type="Gene3D" id="1.10.1660.10">
    <property type="match status" value="1"/>
</dbReference>
<evidence type="ECO:0000313" key="3">
    <source>
        <dbReference type="EMBL" id="KHD74087.1"/>
    </source>
</evidence>
<dbReference type="AlphaFoldDB" id="A0A0A6X1V7"/>
<keyword evidence="4" id="KW-1185">Reference proteome</keyword>
<evidence type="ECO:0000259" key="2">
    <source>
        <dbReference type="PROSITE" id="PS50937"/>
    </source>
</evidence>
<accession>A0A0A6X1V7</accession>
<dbReference type="PANTHER" id="PTHR30204">
    <property type="entry name" value="REDOX-CYCLING DRUG-SENSING TRANSCRIPTIONAL ACTIVATOR SOXR"/>
    <property type="match status" value="1"/>
</dbReference>
<dbReference type="PANTHER" id="PTHR30204:SF97">
    <property type="entry name" value="MERR FAMILY REGULATORY PROTEIN"/>
    <property type="match status" value="1"/>
</dbReference>
<dbReference type="GO" id="GO:0003700">
    <property type="term" value="F:DNA-binding transcription factor activity"/>
    <property type="evidence" value="ECO:0007669"/>
    <property type="project" value="InterPro"/>
</dbReference>
<organism evidence="3 4">
    <name type="scientific">Actinoplanes utahensis</name>
    <dbReference type="NCBI Taxonomy" id="1869"/>
    <lineage>
        <taxon>Bacteria</taxon>
        <taxon>Bacillati</taxon>
        <taxon>Actinomycetota</taxon>
        <taxon>Actinomycetes</taxon>
        <taxon>Micromonosporales</taxon>
        <taxon>Micromonosporaceae</taxon>
        <taxon>Actinoplanes</taxon>
    </lineage>
</organism>
<dbReference type="PROSITE" id="PS50937">
    <property type="entry name" value="HTH_MERR_2"/>
    <property type="match status" value="1"/>
</dbReference>
<sequence length="283" mass="30599">MMTIGEVAQLTGLSVKALRLYDEQGLLEPACVDSWSRYRRYTAAQLVPAVQLVALRRAGVGLADAARILTKGEPAEDVLAEFRARVMAERERQDAALAAAWAYLTAPARAWDLREREVAAQPWVGVVLPMDPETDEETATEQANEAFTASWHALAAVGRKPTGQCWSVPRMSEDGSVLELVCCWPVAGPPPEGWSVPGHTVMVGETPAGPELSVAWRHDDQAPMIDGAAHPALLALLAEVERRGVVADLSMGRQIVTMDETGEGSGVEFAVPLRRRDQDTPVS</sequence>
<protein>
    <recommendedName>
        <fullName evidence="2">HTH merR-type domain-containing protein</fullName>
    </recommendedName>
</protein>